<dbReference type="Proteomes" id="UP000664534">
    <property type="component" value="Unassembled WGS sequence"/>
</dbReference>
<feature type="compositionally biased region" description="Basic and acidic residues" evidence="5">
    <location>
        <begin position="94"/>
        <end position="103"/>
    </location>
</feature>
<keyword evidence="2 6" id="KW-0812">Transmembrane</keyword>
<comment type="caution">
    <text evidence="7">The sequence shown here is derived from an EMBL/GenBank/DDBJ whole genome shotgun (WGS) entry which is preliminary data.</text>
</comment>
<feature type="compositionally biased region" description="Basic and acidic residues" evidence="5">
    <location>
        <begin position="49"/>
        <end position="59"/>
    </location>
</feature>
<evidence type="ECO:0000256" key="4">
    <source>
        <dbReference type="ARBA" id="ARBA00023136"/>
    </source>
</evidence>
<keyword evidence="8" id="KW-1185">Reference proteome</keyword>
<dbReference type="SUPFAM" id="SSF103473">
    <property type="entry name" value="MFS general substrate transporter"/>
    <property type="match status" value="1"/>
</dbReference>
<feature type="region of interest" description="Disordered" evidence="5">
    <location>
        <begin position="90"/>
        <end position="142"/>
    </location>
</feature>
<dbReference type="GO" id="GO:0022857">
    <property type="term" value="F:transmembrane transporter activity"/>
    <property type="evidence" value="ECO:0007669"/>
    <property type="project" value="TreeGrafter"/>
</dbReference>
<dbReference type="AlphaFoldDB" id="A0A8H3J950"/>
<evidence type="ECO:0000256" key="2">
    <source>
        <dbReference type="ARBA" id="ARBA00022692"/>
    </source>
</evidence>
<accession>A0A8H3J950</accession>
<evidence type="ECO:0000313" key="8">
    <source>
        <dbReference type="Proteomes" id="UP000664534"/>
    </source>
</evidence>
<feature type="region of interest" description="Disordered" evidence="5">
    <location>
        <begin position="29"/>
        <end position="69"/>
    </location>
</feature>
<evidence type="ECO:0000256" key="6">
    <source>
        <dbReference type="SAM" id="Phobius"/>
    </source>
</evidence>
<feature type="non-terminal residue" evidence="7">
    <location>
        <position position="1"/>
    </location>
</feature>
<feature type="transmembrane region" description="Helical" evidence="6">
    <location>
        <begin position="169"/>
        <end position="189"/>
    </location>
</feature>
<organism evidence="7 8">
    <name type="scientific">Imshaugia aleurites</name>
    <dbReference type="NCBI Taxonomy" id="172621"/>
    <lineage>
        <taxon>Eukaryota</taxon>
        <taxon>Fungi</taxon>
        <taxon>Dikarya</taxon>
        <taxon>Ascomycota</taxon>
        <taxon>Pezizomycotina</taxon>
        <taxon>Lecanoromycetes</taxon>
        <taxon>OSLEUM clade</taxon>
        <taxon>Lecanoromycetidae</taxon>
        <taxon>Lecanorales</taxon>
        <taxon>Lecanorineae</taxon>
        <taxon>Parmeliaceae</taxon>
        <taxon>Imshaugia</taxon>
    </lineage>
</organism>
<protein>
    <submittedName>
        <fullName evidence="7">Uncharacterized protein</fullName>
    </submittedName>
</protein>
<reference evidence="7" key="1">
    <citation type="submission" date="2021-03" db="EMBL/GenBank/DDBJ databases">
        <authorList>
            <person name="Tagirdzhanova G."/>
        </authorList>
    </citation>
    <scope>NUCLEOTIDE SEQUENCE</scope>
</reference>
<dbReference type="GO" id="GO:0005886">
    <property type="term" value="C:plasma membrane"/>
    <property type="evidence" value="ECO:0007669"/>
    <property type="project" value="TreeGrafter"/>
</dbReference>
<feature type="compositionally biased region" description="Basic and acidic residues" evidence="5">
    <location>
        <begin position="114"/>
        <end position="130"/>
    </location>
</feature>
<dbReference type="OrthoDB" id="446368at2759"/>
<dbReference type="PANTHER" id="PTHR23502:SF47">
    <property type="entry name" value="MAJOR FACILITATOR SUPERFAMILY (MFS) PROFILE DOMAIN-CONTAINING PROTEIN-RELATED"/>
    <property type="match status" value="1"/>
</dbReference>
<proteinExistence type="predicted"/>
<evidence type="ECO:0000256" key="5">
    <source>
        <dbReference type="SAM" id="MobiDB-lite"/>
    </source>
</evidence>
<gene>
    <name evidence="7" type="ORF">IMSHALPRED_004603</name>
</gene>
<evidence type="ECO:0000256" key="1">
    <source>
        <dbReference type="ARBA" id="ARBA00004141"/>
    </source>
</evidence>
<dbReference type="InterPro" id="IPR036259">
    <property type="entry name" value="MFS_trans_sf"/>
</dbReference>
<name>A0A8H3J950_9LECA</name>
<comment type="subcellular location">
    <subcellularLocation>
        <location evidence="1">Membrane</location>
        <topology evidence="1">Multi-pass membrane protein</topology>
    </subcellularLocation>
</comment>
<keyword evidence="3 6" id="KW-1133">Transmembrane helix</keyword>
<sequence length="239" mass="26564">DAEEIIPQAPPTHSDTPAVVAESLNLAGATVRGSSVERASTHTLRHERRGIIEPEKRNADYQGSSDLIKDEEKHDLRSYKDTTLERNSSFTIDDFEKKDRSTTETDQAQQPSDDSSRDLEKGDPDSKECNEVDQGGQDTRQTQWENNVVGWDGPNDPQNPQNWKRSKKYTITVFYASFTFCITFASSVFSTATMVTATMFGVSNEVMTLGTSLFVLVSAHSQHRSSSTDTCNRVSLSAQ</sequence>
<dbReference type="PANTHER" id="PTHR23502">
    <property type="entry name" value="MAJOR FACILITATOR SUPERFAMILY"/>
    <property type="match status" value="1"/>
</dbReference>
<evidence type="ECO:0000313" key="7">
    <source>
        <dbReference type="EMBL" id="CAF9942728.1"/>
    </source>
</evidence>
<evidence type="ECO:0000256" key="3">
    <source>
        <dbReference type="ARBA" id="ARBA00022989"/>
    </source>
</evidence>
<feature type="transmembrane region" description="Helical" evidence="6">
    <location>
        <begin position="195"/>
        <end position="217"/>
    </location>
</feature>
<feature type="compositionally biased region" description="Polar residues" evidence="5">
    <location>
        <begin position="104"/>
        <end position="113"/>
    </location>
</feature>
<dbReference type="EMBL" id="CAJPDT010000223">
    <property type="protein sequence ID" value="CAF9942728.1"/>
    <property type="molecule type" value="Genomic_DNA"/>
</dbReference>
<keyword evidence="4 6" id="KW-0472">Membrane</keyword>